<dbReference type="Proteomes" id="UP000028931">
    <property type="component" value="Chromosome"/>
</dbReference>
<dbReference type="KEGG" id="palk:PSAKL28_30050"/>
<dbReference type="RefSeq" id="WP_038611970.1">
    <property type="nucleotide sequence ID" value="NZ_CP009048.1"/>
</dbReference>
<proteinExistence type="predicted"/>
<dbReference type="EMBL" id="CP009048">
    <property type="protein sequence ID" value="AIL62195.1"/>
    <property type="molecule type" value="Genomic_DNA"/>
</dbReference>
<name>A0A077FC57_9PSED</name>
<dbReference type="InterPro" id="IPR021960">
    <property type="entry name" value="DUF3577"/>
</dbReference>
<sequence>MGISTGPWASFLACDIATINDPGYNAEYRRFDVRVSGSRARQLVRRVRGDWGDIRVEDQKINDDALKVHCRLFSAYEAHHTTVRVFTEADRGSP</sequence>
<dbReference type="HOGENOM" id="CLU_2383856_0_0_6"/>
<evidence type="ECO:0000313" key="1">
    <source>
        <dbReference type="EMBL" id="AIL62195.1"/>
    </source>
</evidence>
<protein>
    <submittedName>
        <fullName evidence="1">Uncharacterized protein</fullName>
    </submittedName>
</protein>
<accession>A0A077FC57</accession>
<organism evidence="1 2">
    <name type="scientific">Pseudomonas alkylphenolica</name>
    <dbReference type="NCBI Taxonomy" id="237609"/>
    <lineage>
        <taxon>Bacteria</taxon>
        <taxon>Pseudomonadati</taxon>
        <taxon>Pseudomonadota</taxon>
        <taxon>Gammaproteobacteria</taxon>
        <taxon>Pseudomonadales</taxon>
        <taxon>Pseudomonadaceae</taxon>
        <taxon>Pseudomonas</taxon>
    </lineage>
</organism>
<reference evidence="1 2" key="1">
    <citation type="submission" date="2014-07" db="EMBL/GenBank/DDBJ databases">
        <authorList>
            <person name="Lee K."/>
            <person name="Lim J.Y."/>
            <person name="Hwang I."/>
        </authorList>
    </citation>
    <scope>NUCLEOTIDE SEQUENCE [LARGE SCALE GENOMIC DNA]</scope>
    <source>
        <strain evidence="1 2">KL28</strain>
    </source>
</reference>
<dbReference type="AlphaFoldDB" id="A0A077FC57"/>
<gene>
    <name evidence="1" type="ORF">PSAKL28_30050</name>
</gene>
<evidence type="ECO:0000313" key="2">
    <source>
        <dbReference type="Proteomes" id="UP000028931"/>
    </source>
</evidence>
<dbReference type="Pfam" id="PF12101">
    <property type="entry name" value="DUF3577"/>
    <property type="match status" value="1"/>
</dbReference>
<dbReference type="OrthoDB" id="5522207at2"/>